<dbReference type="InterPro" id="IPR011989">
    <property type="entry name" value="ARM-like"/>
</dbReference>
<dbReference type="Proteomes" id="UP000230002">
    <property type="component" value="Unassembled WGS sequence"/>
</dbReference>
<reference evidence="3 4" key="1">
    <citation type="journal article" date="2015" name="Sci. Rep.">
        <title>Chromosome-level genome map provides insights into diverse defense mechanisms in the medicinal fungus Ganoderma sinense.</title>
        <authorList>
            <person name="Zhu Y."/>
            <person name="Xu J."/>
            <person name="Sun C."/>
            <person name="Zhou S."/>
            <person name="Xu H."/>
            <person name="Nelson D.R."/>
            <person name="Qian J."/>
            <person name="Song J."/>
            <person name="Luo H."/>
            <person name="Xiang L."/>
            <person name="Li Y."/>
            <person name="Xu Z."/>
            <person name="Ji A."/>
            <person name="Wang L."/>
            <person name="Lu S."/>
            <person name="Hayward A."/>
            <person name="Sun W."/>
            <person name="Li X."/>
            <person name="Schwartz D.C."/>
            <person name="Wang Y."/>
            <person name="Chen S."/>
        </authorList>
    </citation>
    <scope>NUCLEOTIDE SEQUENCE [LARGE SCALE GENOMIC DNA]</scope>
    <source>
        <strain evidence="3 4">ZZ0214-1</strain>
    </source>
</reference>
<feature type="domain" description="Reverse transcriptase" evidence="2">
    <location>
        <begin position="42"/>
        <end position="156"/>
    </location>
</feature>
<dbReference type="STRING" id="1077348.A0A2G8SI96"/>
<dbReference type="EMBL" id="AYKW01000007">
    <property type="protein sequence ID" value="PIL33482.1"/>
    <property type="molecule type" value="Genomic_DNA"/>
</dbReference>
<feature type="region of interest" description="Disordered" evidence="1">
    <location>
        <begin position="435"/>
        <end position="454"/>
    </location>
</feature>
<feature type="compositionally biased region" description="Acidic residues" evidence="1">
    <location>
        <begin position="440"/>
        <end position="454"/>
    </location>
</feature>
<dbReference type="InterPro" id="IPR016024">
    <property type="entry name" value="ARM-type_fold"/>
</dbReference>
<keyword evidence="4" id="KW-1185">Reference proteome</keyword>
<dbReference type="Pfam" id="PF00078">
    <property type="entry name" value="RVT_1"/>
    <property type="match status" value="1"/>
</dbReference>
<dbReference type="InterPro" id="IPR000477">
    <property type="entry name" value="RT_dom"/>
</dbReference>
<protein>
    <recommendedName>
        <fullName evidence="2">Reverse transcriptase domain-containing protein</fullName>
    </recommendedName>
</protein>
<dbReference type="PANTHER" id="PTHR19446">
    <property type="entry name" value="REVERSE TRANSCRIPTASES"/>
    <property type="match status" value="1"/>
</dbReference>
<accession>A0A2G8SI96</accession>
<comment type="caution">
    <text evidence="3">The sequence shown here is derived from an EMBL/GenBank/DDBJ whole genome shotgun (WGS) entry which is preliminary data.</text>
</comment>
<evidence type="ECO:0000313" key="4">
    <source>
        <dbReference type="Proteomes" id="UP000230002"/>
    </source>
</evidence>
<evidence type="ECO:0000259" key="2">
    <source>
        <dbReference type="Pfam" id="PF00078"/>
    </source>
</evidence>
<name>A0A2G8SI96_9APHY</name>
<evidence type="ECO:0000256" key="1">
    <source>
        <dbReference type="SAM" id="MobiDB-lite"/>
    </source>
</evidence>
<dbReference type="SUPFAM" id="SSF48371">
    <property type="entry name" value="ARM repeat"/>
    <property type="match status" value="1"/>
</dbReference>
<organism evidence="3 4">
    <name type="scientific">Ganoderma sinense ZZ0214-1</name>
    <dbReference type="NCBI Taxonomy" id="1077348"/>
    <lineage>
        <taxon>Eukaryota</taxon>
        <taxon>Fungi</taxon>
        <taxon>Dikarya</taxon>
        <taxon>Basidiomycota</taxon>
        <taxon>Agaricomycotina</taxon>
        <taxon>Agaricomycetes</taxon>
        <taxon>Polyporales</taxon>
        <taxon>Polyporaceae</taxon>
        <taxon>Ganoderma</taxon>
    </lineage>
</organism>
<sequence length="661" mass="73068">MAWTVLSVPSDTLRALFQQCIDEHTVPQSWLTAIIAAVKKPHKDAADPASYRPIGLESCFLKTLTLLIDRRLREWADATGRLPDSQSGFRKGHRTANNAFVPQALIEKARHTNRTLFVVFLDLTNTFPTVDQPTLWLKLLQWGASGPLIDWLRILYSRLRYVELCGITMDAVGTFAEAVGKQNFAPYFNDMMAQAFNGIELGSVHLRECSFLFFGVMSRVFEDDFAQFLPNVVPALLQSCKQLERGEEERLAMANPETAANFASGLTPSSAINVSDDAHVNIDDDDSGDLEKLLDVNSTICIETEIAADTIGIIFAATKAHFLPYVEQCTLDLIALLPHYYDGIRKSATDLLLEIVRSFYELSDPPEWQPGATLLGHIVPPLLEMYETEDNKKVVSSLCVALADSETIKLGPAILEDRVELVARIAVQVLEQKAMCQQDPDQDESEDAPEDSAEYDSILISSPGPNFAGSPYEKFAPLILKHYKKNRSLSDRSSAIRTLSEIIGAMKSSVTPYTQSLMDLFYHALSDDEPEVQCNAAFASVLLIEHSEVDLSAQYLLILSALRPIFHAAPDAPAAKLNARDNAVGAVARMIVKNTAAVPLDQVLPVCLDALPLRNDYLENRPIFRAVFHLFKTQPALLHPHLDRLLQGVCIGVASGSTFVL</sequence>
<dbReference type="OrthoDB" id="7862313at2759"/>
<gene>
    <name evidence="3" type="ORF">GSI_04105</name>
</gene>
<dbReference type="AlphaFoldDB" id="A0A2G8SI96"/>
<dbReference type="Gene3D" id="1.25.10.10">
    <property type="entry name" value="Leucine-rich Repeat Variant"/>
    <property type="match status" value="1"/>
</dbReference>
<proteinExistence type="predicted"/>
<evidence type="ECO:0000313" key="3">
    <source>
        <dbReference type="EMBL" id="PIL33482.1"/>
    </source>
</evidence>